<feature type="domain" description="Shugoshin N-terminal coiled-coil" evidence="12">
    <location>
        <begin position="17"/>
        <end position="61"/>
    </location>
</feature>
<evidence type="ECO:0000256" key="7">
    <source>
        <dbReference type="ARBA" id="ARBA00023306"/>
    </source>
</evidence>
<dbReference type="InterPro" id="IPR011515">
    <property type="entry name" value="Shugoshin_C"/>
</dbReference>
<evidence type="ECO:0000256" key="5">
    <source>
        <dbReference type="ARBA" id="ARBA00022829"/>
    </source>
</evidence>
<comment type="caution">
    <text evidence="13">The sequence shown here is derived from an EMBL/GenBank/DDBJ whole genome shotgun (WGS) entry which is preliminary data.</text>
</comment>
<feature type="compositionally biased region" description="Polar residues" evidence="10">
    <location>
        <begin position="627"/>
        <end position="636"/>
    </location>
</feature>
<feature type="region of interest" description="Disordered" evidence="10">
    <location>
        <begin position="396"/>
        <end position="679"/>
    </location>
</feature>
<keyword evidence="8" id="KW-0137">Centromere</keyword>
<keyword evidence="7" id="KW-0131">Cell cycle</keyword>
<feature type="compositionally biased region" description="Basic and acidic residues" evidence="10">
    <location>
        <begin position="600"/>
        <end position="611"/>
    </location>
</feature>
<evidence type="ECO:0000259" key="12">
    <source>
        <dbReference type="Pfam" id="PF07558"/>
    </source>
</evidence>
<evidence type="ECO:0000256" key="3">
    <source>
        <dbReference type="ARBA" id="ARBA00022454"/>
    </source>
</evidence>
<keyword evidence="14" id="KW-1185">Reference proteome</keyword>
<feature type="compositionally biased region" description="Polar residues" evidence="10">
    <location>
        <begin position="210"/>
        <end position="224"/>
    </location>
</feature>
<feature type="compositionally biased region" description="Basic and acidic residues" evidence="10">
    <location>
        <begin position="531"/>
        <end position="544"/>
    </location>
</feature>
<dbReference type="Proteomes" id="UP000782241">
    <property type="component" value="Unassembled WGS sequence"/>
</dbReference>
<feature type="compositionally biased region" description="Basic and acidic residues" evidence="10">
    <location>
        <begin position="659"/>
        <end position="671"/>
    </location>
</feature>
<evidence type="ECO:0000256" key="6">
    <source>
        <dbReference type="ARBA" id="ARBA00023054"/>
    </source>
</evidence>
<keyword evidence="3" id="KW-0158">Chromosome</keyword>
<keyword evidence="5" id="KW-0159">Chromosome partition</keyword>
<dbReference type="Pfam" id="PF07557">
    <property type="entry name" value="Shugoshin_C"/>
    <property type="match status" value="1"/>
</dbReference>
<evidence type="ECO:0000256" key="8">
    <source>
        <dbReference type="ARBA" id="ARBA00023328"/>
    </source>
</evidence>
<dbReference type="GO" id="GO:0000779">
    <property type="term" value="C:condensed chromosome, centromeric region"/>
    <property type="evidence" value="ECO:0007669"/>
    <property type="project" value="UniProtKB-ARBA"/>
</dbReference>
<dbReference type="GO" id="GO:0045132">
    <property type="term" value="P:meiotic chromosome segregation"/>
    <property type="evidence" value="ECO:0007669"/>
    <property type="project" value="InterPro"/>
</dbReference>
<keyword evidence="4" id="KW-0132">Cell division</keyword>
<dbReference type="EMBL" id="JAGPUO010000008">
    <property type="protein sequence ID" value="KAG5661087.1"/>
    <property type="molecule type" value="Genomic_DNA"/>
</dbReference>
<proteinExistence type="inferred from homology"/>
<comment type="subcellular location">
    <subcellularLocation>
        <location evidence="1">Chromosome</location>
        <location evidence="1">Centromere</location>
    </subcellularLocation>
</comment>
<feature type="compositionally biased region" description="Basic and acidic residues" evidence="10">
    <location>
        <begin position="396"/>
        <end position="407"/>
    </location>
</feature>
<evidence type="ECO:0000256" key="2">
    <source>
        <dbReference type="ARBA" id="ARBA00010845"/>
    </source>
</evidence>
<organism evidence="13 14">
    <name type="scientific">Fusarium avenaceum</name>
    <dbReference type="NCBI Taxonomy" id="40199"/>
    <lineage>
        <taxon>Eukaryota</taxon>
        <taxon>Fungi</taxon>
        <taxon>Dikarya</taxon>
        <taxon>Ascomycota</taxon>
        <taxon>Pezizomycotina</taxon>
        <taxon>Sordariomycetes</taxon>
        <taxon>Hypocreomycetidae</taxon>
        <taxon>Hypocreales</taxon>
        <taxon>Nectriaceae</taxon>
        <taxon>Fusarium</taxon>
        <taxon>Fusarium tricinctum species complex</taxon>
    </lineage>
</organism>
<dbReference type="GO" id="GO:0005634">
    <property type="term" value="C:nucleus"/>
    <property type="evidence" value="ECO:0007669"/>
    <property type="project" value="InterPro"/>
</dbReference>
<feature type="region of interest" description="Disordered" evidence="10">
    <location>
        <begin position="296"/>
        <end position="341"/>
    </location>
</feature>
<feature type="region of interest" description="Disordered" evidence="10">
    <location>
        <begin position="353"/>
        <end position="380"/>
    </location>
</feature>
<protein>
    <recommendedName>
        <fullName evidence="15">Shugoshin</fullName>
    </recommendedName>
</protein>
<evidence type="ECO:0000256" key="1">
    <source>
        <dbReference type="ARBA" id="ARBA00004584"/>
    </source>
</evidence>
<feature type="compositionally biased region" description="Basic and acidic residues" evidence="10">
    <location>
        <begin position="495"/>
        <end position="508"/>
    </location>
</feature>
<feature type="compositionally biased region" description="Polar residues" evidence="10">
    <location>
        <begin position="122"/>
        <end position="132"/>
    </location>
</feature>
<feature type="compositionally biased region" description="Polar residues" evidence="10">
    <location>
        <begin position="314"/>
        <end position="326"/>
    </location>
</feature>
<comment type="similarity">
    <text evidence="2">Belongs to the shugoshin family.</text>
</comment>
<feature type="domain" description="Shugoshin C-terminal" evidence="11">
    <location>
        <begin position="480"/>
        <end position="502"/>
    </location>
</feature>
<dbReference type="GO" id="GO:0051301">
    <property type="term" value="P:cell division"/>
    <property type="evidence" value="ECO:0007669"/>
    <property type="project" value="UniProtKB-KW"/>
</dbReference>
<feature type="compositionally biased region" description="Basic residues" evidence="10">
    <location>
        <begin position="107"/>
        <end position="118"/>
    </location>
</feature>
<evidence type="ECO:0000313" key="14">
    <source>
        <dbReference type="Proteomes" id="UP000782241"/>
    </source>
</evidence>
<evidence type="ECO:0000259" key="11">
    <source>
        <dbReference type="Pfam" id="PF07557"/>
    </source>
</evidence>
<evidence type="ECO:0000256" key="10">
    <source>
        <dbReference type="SAM" id="MobiDB-lite"/>
    </source>
</evidence>
<dbReference type="InterPro" id="IPR011516">
    <property type="entry name" value="Shugoshin_N"/>
</dbReference>
<gene>
    <name evidence="13" type="ORF">KAF25_002730</name>
</gene>
<name>A0A9P7H9Y0_9HYPO</name>
<evidence type="ECO:0000256" key="4">
    <source>
        <dbReference type="ARBA" id="ARBA00022618"/>
    </source>
</evidence>
<dbReference type="AlphaFoldDB" id="A0A9P7H9Y0"/>
<reference evidence="13" key="1">
    <citation type="submission" date="2021-04" db="EMBL/GenBank/DDBJ databases">
        <title>Draft genome of Fusarium avenaceum strain F156N33, isolated from an atmospheric sample in Virginia.</title>
        <authorList>
            <person name="Yang S."/>
            <person name="Vinatzer B.A."/>
            <person name="Coleman J."/>
        </authorList>
    </citation>
    <scope>NUCLEOTIDE SEQUENCE</scope>
    <source>
        <strain evidence="13">F156N33</strain>
    </source>
</reference>
<evidence type="ECO:0000313" key="13">
    <source>
        <dbReference type="EMBL" id="KAG5661087.1"/>
    </source>
</evidence>
<sequence length="679" mass="74402">MARLNEPPVSTDSLETLRKKLLRQNRDLAKSNNIRALRIRELENDCACMLSENLELRGRIIELEKELEDNDTRRIADHALAIKAKLESQLTEWGTLLAGLGLEPPMKRHSPRPRKSTKPRLSFSSARPSPSQRRLRDIAREIEELGHISETKSYPRQSMNPQQILALRSEASNDDVHNTSQSPELGPPPVSHFIEEEEEEDPVKIDSPTRSRPTQIPTPTVQESPKSKLAPPETFTSPQANKTLPRPSPEKKKKEEITKPKETTPIETKPLATRSIETNTQHLVIEAPVPQAQPIKIGSKRKLAARDDMVTSRPLRTNNENENSQAAIEKSASGEKAGGRVVKELTGFRKDVRDKANATGARKPLAAKSTNGDMTSPKKISKPVAIDEVAAAKADLVKSKASQDRPKSKSKSLAPITIETVLAPQPSAPEVVEMPSNLGTPFTDSALLLPNSPDSAAPVDTGRGGTPPPGDVNASREPPRPSRRNRTAVSYAEPNLRDKMRRPTKDMLDAVAGEGKYARRSSVAEQAPDTARVKRESGAEDLWKKLPSADGTNAEHEPGSIPASPLAGKGSPADNSKSLSIRSGRRTSMMIHEIVTSSETSHEYGEVKDESASDTTGLSEVDVYEFTPSSPQTEDQTAAEIKKKTANRRPSRRVSSAVHSEEDPGARERASSRRRSMML</sequence>
<feature type="compositionally biased region" description="Basic and acidic residues" evidence="10">
    <location>
        <begin position="248"/>
        <end position="264"/>
    </location>
</feature>
<dbReference type="Pfam" id="PF07558">
    <property type="entry name" value="Shugoshin_N"/>
    <property type="match status" value="1"/>
</dbReference>
<evidence type="ECO:0000256" key="9">
    <source>
        <dbReference type="SAM" id="Coils"/>
    </source>
</evidence>
<evidence type="ECO:0008006" key="15">
    <source>
        <dbReference type="Google" id="ProtNLM"/>
    </source>
</evidence>
<accession>A0A9P7H9Y0</accession>
<keyword evidence="6 9" id="KW-0175">Coiled coil</keyword>
<feature type="coiled-coil region" evidence="9">
    <location>
        <begin position="14"/>
        <end position="59"/>
    </location>
</feature>
<feature type="region of interest" description="Disordered" evidence="10">
    <location>
        <begin position="101"/>
        <end position="135"/>
    </location>
</feature>
<feature type="region of interest" description="Disordered" evidence="10">
    <location>
        <begin position="171"/>
        <end position="279"/>
    </location>
</feature>